<keyword evidence="3" id="KW-1185">Reference proteome</keyword>
<proteinExistence type="predicted"/>
<dbReference type="Proteomes" id="UP000799750">
    <property type="component" value="Unassembled WGS sequence"/>
</dbReference>
<gene>
    <name evidence="2" type="ORF">BU16DRAFT_564013</name>
</gene>
<dbReference type="OrthoDB" id="2910287at2759"/>
<reference evidence="2" key="1">
    <citation type="journal article" date="2020" name="Stud. Mycol.">
        <title>101 Dothideomycetes genomes: a test case for predicting lifestyles and emergence of pathogens.</title>
        <authorList>
            <person name="Haridas S."/>
            <person name="Albert R."/>
            <person name="Binder M."/>
            <person name="Bloem J."/>
            <person name="Labutti K."/>
            <person name="Salamov A."/>
            <person name="Andreopoulos B."/>
            <person name="Baker S."/>
            <person name="Barry K."/>
            <person name="Bills G."/>
            <person name="Bluhm B."/>
            <person name="Cannon C."/>
            <person name="Castanera R."/>
            <person name="Culley D."/>
            <person name="Daum C."/>
            <person name="Ezra D."/>
            <person name="Gonzalez J."/>
            <person name="Henrissat B."/>
            <person name="Kuo A."/>
            <person name="Liang C."/>
            <person name="Lipzen A."/>
            <person name="Lutzoni F."/>
            <person name="Magnuson J."/>
            <person name="Mondo S."/>
            <person name="Nolan M."/>
            <person name="Ohm R."/>
            <person name="Pangilinan J."/>
            <person name="Park H.-J."/>
            <person name="Ramirez L."/>
            <person name="Alfaro M."/>
            <person name="Sun H."/>
            <person name="Tritt A."/>
            <person name="Yoshinaga Y."/>
            <person name="Zwiers L.-H."/>
            <person name="Turgeon B."/>
            <person name="Goodwin S."/>
            <person name="Spatafora J."/>
            <person name="Crous P."/>
            <person name="Grigoriev I."/>
        </authorList>
    </citation>
    <scope>NUCLEOTIDE SEQUENCE</scope>
    <source>
        <strain evidence="2">CBS 269.34</strain>
    </source>
</reference>
<feature type="signal peptide" evidence="1">
    <location>
        <begin position="1"/>
        <end position="21"/>
    </location>
</feature>
<evidence type="ECO:0008006" key="4">
    <source>
        <dbReference type="Google" id="ProtNLM"/>
    </source>
</evidence>
<feature type="chain" id="PRO_5025617018" description="Beta/gamma crystallin 'Greek key' domain-containing protein" evidence="1">
    <location>
        <begin position="22"/>
        <end position="124"/>
    </location>
</feature>
<dbReference type="AlphaFoldDB" id="A0A6A6QK17"/>
<keyword evidence="1" id="KW-0732">Signal</keyword>
<organism evidence="2 3">
    <name type="scientific">Lophium mytilinum</name>
    <dbReference type="NCBI Taxonomy" id="390894"/>
    <lineage>
        <taxon>Eukaryota</taxon>
        <taxon>Fungi</taxon>
        <taxon>Dikarya</taxon>
        <taxon>Ascomycota</taxon>
        <taxon>Pezizomycotina</taxon>
        <taxon>Dothideomycetes</taxon>
        <taxon>Pleosporomycetidae</taxon>
        <taxon>Mytilinidiales</taxon>
        <taxon>Mytilinidiaceae</taxon>
        <taxon>Lophium</taxon>
    </lineage>
</organism>
<dbReference type="Gene3D" id="2.60.20.10">
    <property type="entry name" value="Crystallins"/>
    <property type="match status" value="1"/>
</dbReference>
<dbReference type="EMBL" id="MU004193">
    <property type="protein sequence ID" value="KAF2492705.1"/>
    <property type="molecule type" value="Genomic_DNA"/>
</dbReference>
<sequence>MKAIVLLLSWLILQITALVGAAPHDRHLHSLAHLRRGAVGGVYICKDVNLKGTCTYYDALNQCINIYGPMDDNASSVVPIHGSVCVFYSNAGCTGRSLTTDKPVYSLGIFGWNDQISSVKCSAE</sequence>
<evidence type="ECO:0000313" key="3">
    <source>
        <dbReference type="Proteomes" id="UP000799750"/>
    </source>
</evidence>
<dbReference type="InterPro" id="IPR011024">
    <property type="entry name" value="G_crystallin-like"/>
</dbReference>
<name>A0A6A6QK17_9PEZI</name>
<evidence type="ECO:0000256" key="1">
    <source>
        <dbReference type="SAM" id="SignalP"/>
    </source>
</evidence>
<dbReference type="SUPFAM" id="SSF49695">
    <property type="entry name" value="gamma-Crystallin-like"/>
    <property type="match status" value="1"/>
</dbReference>
<evidence type="ECO:0000313" key="2">
    <source>
        <dbReference type="EMBL" id="KAF2492705.1"/>
    </source>
</evidence>
<protein>
    <recommendedName>
        <fullName evidence="4">Beta/gamma crystallin 'Greek key' domain-containing protein</fullName>
    </recommendedName>
</protein>
<accession>A0A6A6QK17</accession>